<comment type="caution">
    <text evidence="1">The sequence shown here is derived from an EMBL/GenBank/DDBJ whole genome shotgun (WGS) entry which is preliminary data.</text>
</comment>
<organism evidence="1 2">
    <name type="scientific">Penicillium nordicum</name>
    <dbReference type="NCBI Taxonomy" id="229535"/>
    <lineage>
        <taxon>Eukaryota</taxon>
        <taxon>Fungi</taxon>
        <taxon>Dikarya</taxon>
        <taxon>Ascomycota</taxon>
        <taxon>Pezizomycotina</taxon>
        <taxon>Eurotiomycetes</taxon>
        <taxon>Eurotiomycetidae</taxon>
        <taxon>Eurotiales</taxon>
        <taxon>Aspergillaceae</taxon>
        <taxon>Penicillium</taxon>
    </lineage>
</organism>
<reference evidence="1 2" key="1">
    <citation type="submission" date="2015-08" db="EMBL/GenBank/DDBJ databases">
        <title>Genome sequencing of Penicillium nordicum.</title>
        <authorList>
            <person name="Nguyen H.D."/>
            <person name="Seifert K.A."/>
        </authorList>
    </citation>
    <scope>NUCLEOTIDE SEQUENCE [LARGE SCALE GENOMIC DNA]</scope>
    <source>
        <strain evidence="1 2">DAOMC 185683</strain>
    </source>
</reference>
<evidence type="ECO:0000313" key="1">
    <source>
        <dbReference type="EMBL" id="KOS39221.1"/>
    </source>
</evidence>
<evidence type="ECO:0000313" key="2">
    <source>
        <dbReference type="Proteomes" id="UP000037696"/>
    </source>
</evidence>
<protein>
    <submittedName>
        <fullName evidence="1">Uncharacterized protein</fullName>
    </submittedName>
</protein>
<dbReference type="Proteomes" id="UP000037696">
    <property type="component" value="Unassembled WGS sequence"/>
</dbReference>
<dbReference type="AlphaFoldDB" id="A0A0M8P2C6"/>
<sequence>MKFFEGFNGTCRNREHMVADTIGNGLSSNGAPTFDSNLNKNITTTYLNNPYSRSANMNMSFIRIPLFLSEP</sequence>
<gene>
    <name evidence="1" type="ORF">ACN38_g9945</name>
</gene>
<keyword evidence="2" id="KW-1185">Reference proteome</keyword>
<accession>A0A0M8P2C6</accession>
<proteinExistence type="predicted"/>
<dbReference type="EMBL" id="LHQQ01000213">
    <property type="protein sequence ID" value="KOS39221.1"/>
    <property type="molecule type" value="Genomic_DNA"/>
</dbReference>
<name>A0A0M8P2C6_9EURO</name>